<accession>A0ABY4HHW9</accession>
<sequence length="231" mass="26809">MLGVKGLHKLSEKPNISKISMKLLLEYYEEYLKPYSFTYELEDGQVIDLNFEKEHFCHLIGVETVAKNVYRNEAVLKRYKGELGYRRIDDGEITFQHLKNLKHRRSGKSKFKSIKDKLIFFYLIPHALESSEVILEYKIIHNAIKCKMLIYDITHGVCVNIGVDEDEDTPGYHFMRTFLIERITQNNDGLKFVSGQPSVFVKKITKTEVSSGKVVLVKSPNQSEVEEKKNN</sequence>
<proteinExistence type="predicted"/>
<keyword evidence="2" id="KW-0614">Plasmid</keyword>
<dbReference type="RefSeq" id="WP_245036320.1">
    <property type="nucleotide sequence ID" value="NZ_CP095076.1"/>
</dbReference>
<dbReference type="Pfam" id="PF18813">
    <property type="entry name" value="PBECR4"/>
    <property type="match status" value="1"/>
</dbReference>
<dbReference type="InterPro" id="IPR041420">
    <property type="entry name" value="PBECR4"/>
</dbReference>
<evidence type="ECO:0000313" key="2">
    <source>
        <dbReference type="EMBL" id="UOR14176.1"/>
    </source>
</evidence>
<dbReference type="EMBL" id="CP095076">
    <property type="protein sequence ID" value="UOR14176.1"/>
    <property type="molecule type" value="Genomic_DNA"/>
</dbReference>
<keyword evidence="3" id="KW-1185">Reference proteome</keyword>
<protein>
    <submittedName>
        <fullName evidence="2">PBECR4 domain-containing protein</fullName>
    </submittedName>
</protein>
<name>A0ABY4HHW9_9BACI</name>
<reference evidence="2" key="1">
    <citation type="submission" date="2022-04" db="EMBL/GenBank/DDBJ databases">
        <title>Halobacillus sp. isolated from saltern.</title>
        <authorList>
            <person name="Won M."/>
            <person name="Lee C.-M."/>
            <person name="Woen H.-Y."/>
            <person name="Kwon S.-W."/>
        </authorList>
    </citation>
    <scope>NUCLEOTIDE SEQUENCE</scope>
    <source>
        <strain evidence="2">SSHM10-5</strain>
        <plasmid evidence="2">unnamed1</plasmid>
    </source>
</reference>
<gene>
    <name evidence="2" type="ORF">MUO15_21050</name>
</gene>
<geneLocation type="plasmid" evidence="2 3">
    <name>unnamed1</name>
</geneLocation>
<organism evidence="2 3">
    <name type="scientific">Halobacillus amylolyticus</name>
    <dbReference type="NCBI Taxonomy" id="2932259"/>
    <lineage>
        <taxon>Bacteria</taxon>
        <taxon>Bacillati</taxon>
        <taxon>Bacillota</taxon>
        <taxon>Bacilli</taxon>
        <taxon>Bacillales</taxon>
        <taxon>Bacillaceae</taxon>
        <taxon>Halobacillus</taxon>
    </lineage>
</organism>
<dbReference type="Proteomes" id="UP000830326">
    <property type="component" value="Plasmid unnamed1"/>
</dbReference>
<feature type="domain" description="Phage-Barnase-EndoU-ColicinE5/D-RelE like nuclease 4" evidence="1">
    <location>
        <begin position="27"/>
        <end position="198"/>
    </location>
</feature>
<evidence type="ECO:0000313" key="3">
    <source>
        <dbReference type="Proteomes" id="UP000830326"/>
    </source>
</evidence>
<evidence type="ECO:0000259" key="1">
    <source>
        <dbReference type="Pfam" id="PF18813"/>
    </source>
</evidence>